<evidence type="ECO:0000256" key="1">
    <source>
        <dbReference type="SAM" id="MobiDB-lite"/>
    </source>
</evidence>
<proteinExistence type="predicted"/>
<feature type="compositionally biased region" description="Polar residues" evidence="1">
    <location>
        <begin position="391"/>
        <end position="400"/>
    </location>
</feature>
<gene>
    <name evidence="2" type="ORF">WMSIL1_LOCUS6717</name>
</gene>
<evidence type="ECO:0000313" key="2">
    <source>
        <dbReference type="EMBL" id="VUZ46796.1"/>
    </source>
</evidence>
<keyword evidence="3" id="KW-1185">Reference proteome</keyword>
<accession>A0A564YHW6</accession>
<feature type="compositionally biased region" description="Basic and acidic residues" evidence="1">
    <location>
        <begin position="375"/>
        <end position="390"/>
    </location>
</feature>
<feature type="compositionally biased region" description="Polar residues" evidence="1">
    <location>
        <begin position="409"/>
        <end position="425"/>
    </location>
</feature>
<sequence length="624" mass="70308">MLNTSLILLDFQLFIENHAENVIRNLARSISKDVISDLEDKIDELSQFYSDPLNWHSFDSKFDLERDITVPPNAAISGLTEAIINNYSNEFFTICDNASSTKQHIIDCTKSLEGIQQSALKRIGQRRLPEIKRNISFGRLRCWTNDMMKSKRRSNPSIPPAAAYSVAAKCARLKRRLGRLFTLAQTSHLFTERITSLEHPQIAAMQHNLMRSRLKSILNMKQNFDSATPVRLICDNPDALAKRLENLSSGLSSGIAHEAVRSRLDDLAENMTDLFMTLSQETSGLSRVLNIAEPLDHEVIKLAVRQSLDGFCNFYVTSAASKLGAEKTETLLAQLQRSEEEAEDLSQSDTEAMMDAFDVFDSFNEQSSSPIQSAMEDKEDKEETSHDASDLSHQPSTPKVSTEYIPQSEEVNSSAENDFEFSSPQIDYRPPFPGPSTPQETPPNESEDEDRTLFEGPSTPKETPPLDFNEELEFNDDNDHGREEGEVYDDDNDHHSSNDIYETEEAIMREWAPTKGNKFGIKMPYSESVQKTLSDAVKSCNRELSAVATLGVSDWESGLSKTTELQSLSSNIANRINNATTQSQSLCGYSYSRDAMLRVRDFISASLQRQKQSKQLHRRFFEGK</sequence>
<dbReference type="AlphaFoldDB" id="A0A564YHW6"/>
<name>A0A564YHW6_HYMDI</name>
<organism evidence="2 3">
    <name type="scientific">Hymenolepis diminuta</name>
    <name type="common">Rat tapeworm</name>
    <dbReference type="NCBI Taxonomy" id="6216"/>
    <lineage>
        <taxon>Eukaryota</taxon>
        <taxon>Metazoa</taxon>
        <taxon>Spiralia</taxon>
        <taxon>Lophotrochozoa</taxon>
        <taxon>Platyhelminthes</taxon>
        <taxon>Cestoda</taxon>
        <taxon>Eucestoda</taxon>
        <taxon>Cyclophyllidea</taxon>
        <taxon>Hymenolepididae</taxon>
        <taxon>Hymenolepis</taxon>
    </lineage>
</organism>
<dbReference type="Proteomes" id="UP000321570">
    <property type="component" value="Unassembled WGS sequence"/>
</dbReference>
<evidence type="ECO:0000313" key="3">
    <source>
        <dbReference type="Proteomes" id="UP000321570"/>
    </source>
</evidence>
<dbReference type="EMBL" id="CABIJS010000222">
    <property type="protein sequence ID" value="VUZ46796.1"/>
    <property type="molecule type" value="Genomic_DNA"/>
</dbReference>
<reference evidence="2 3" key="1">
    <citation type="submission" date="2019-07" db="EMBL/GenBank/DDBJ databases">
        <authorList>
            <person name="Jastrzebski P J."/>
            <person name="Paukszto L."/>
            <person name="Jastrzebski P J."/>
        </authorList>
    </citation>
    <scope>NUCLEOTIDE SEQUENCE [LARGE SCALE GENOMIC DNA]</scope>
    <source>
        <strain evidence="2 3">WMS-il1</strain>
    </source>
</reference>
<protein>
    <submittedName>
        <fullName evidence="2">Uncharacterized protein</fullName>
    </submittedName>
</protein>
<feature type="region of interest" description="Disordered" evidence="1">
    <location>
        <begin position="366"/>
        <end position="496"/>
    </location>
</feature>